<organism evidence="1">
    <name type="scientific">viral metagenome</name>
    <dbReference type="NCBI Taxonomy" id="1070528"/>
    <lineage>
        <taxon>unclassified sequences</taxon>
        <taxon>metagenomes</taxon>
        <taxon>organismal metagenomes</taxon>
    </lineage>
</organism>
<dbReference type="EMBL" id="MT141317">
    <property type="protein sequence ID" value="QJA58301.1"/>
    <property type="molecule type" value="Genomic_DNA"/>
</dbReference>
<reference evidence="1" key="1">
    <citation type="submission" date="2020-03" db="EMBL/GenBank/DDBJ databases">
        <title>The deep terrestrial virosphere.</title>
        <authorList>
            <person name="Holmfeldt K."/>
            <person name="Nilsson E."/>
            <person name="Simone D."/>
            <person name="Lopez-Fernandez M."/>
            <person name="Wu X."/>
            <person name="de Brujin I."/>
            <person name="Lundin D."/>
            <person name="Andersson A."/>
            <person name="Bertilsson S."/>
            <person name="Dopson M."/>
        </authorList>
    </citation>
    <scope>NUCLEOTIDE SEQUENCE</scope>
    <source>
        <strain evidence="1">MM415B01472</strain>
    </source>
</reference>
<gene>
    <name evidence="1" type="ORF">MM415B01472_0009</name>
</gene>
<accession>A0A6M3IM14</accession>
<evidence type="ECO:0000313" key="1">
    <source>
        <dbReference type="EMBL" id="QJA58301.1"/>
    </source>
</evidence>
<name>A0A6M3IM14_9ZZZZ</name>
<sequence length="90" mass="10900">MKVRFKHLDELKLECDEVSLKYITFPYTHYSIIKSMHGFFDGKTVVDVEQDKNTKFFLYRSYCIHERWVDIVKPSDDICELFDDLIRDLQ</sequence>
<proteinExistence type="predicted"/>
<protein>
    <submittedName>
        <fullName evidence="1">Uncharacterized protein</fullName>
    </submittedName>
</protein>
<dbReference type="AlphaFoldDB" id="A0A6M3IM14"/>